<dbReference type="Proteomes" id="UP000708208">
    <property type="component" value="Unassembled WGS sequence"/>
</dbReference>
<gene>
    <name evidence="3" type="ORF">AFUS01_LOCUS44702</name>
</gene>
<keyword evidence="2" id="KW-0472">Membrane</keyword>
<feature type="transmembrane region" description="Helical" evidence="2">
    <location>
        <begin position="40"/>
        <end position="58"/>
    </location>
</feature>
<keyword evidence="4" id="KW-1185">Reference proteome</keyword>
<sequence>MVLNYVIPANIVLELIMIGIQSAVYNHSFKRMTYAPIDQIYLGFAVPFFVGCFAWLMYFKEADRTFSTWSRSIRAAQGVTLFIIGVIMIWSAEIVEEQCRMLKLLFQGSCQLRELKITAGTLALVDGVFYFLKPCQYVLRPLGVMMPQYQQPSMPVAVTVNVASNQGPAPSPWNAPPAPPGPSPWHAAPPPPPPAPAPWYPQPPPPPPYSQMGPYQYPKY</sequence>
<evidence type="ECO:0000256" key="1">
    <source>
        <dbReference type="SAM" id="MobiDB-lite"/>
    </source>
</evidence>
<proteinExistence type="predicted"/>
<evidence type="ECO:0000256" key="2">
    <source>
        <dbReference type="SAM" id="Phobius"/>
    </source>
</evidence>
<dbReference type="EMBL" id="CAJVCH010570591">
    <property type="protein sequence ID" value="CAG7835316.1"/>
    <property type="molecule type" value="Genomic_DNA"/>
</dbReference>
<accession>A0A8J2LQ20</accession>
<protein>
    <submittedName>
        <fullName evidence="3">Uncharacterized protein</fullName>
    </submittedName>
</protein>
<keyword evidence="2" id="KW-1133">Transmembrane helix</keyword>
<feature type="transmembrane region" description="Helical" evidence="2">
    <location>
        <begin position="6"/>
        <end position="28"/>
    </location>
</feature>
<name>A0A8J2LQ20_9HEXA</name>
<organism evidence="3 4">
    <name type="scientific">Allacma fusca</name>
    <dbReference type="NCBI Taxonomy" id="39272"/>
    <lineage>
        <taxon>Eukaryota</taxon>
        <taxon>Metazoa</taxon>
        <taxon>Ecdysozoa</taxon>
        <taxon>Arthropoda</taxon>
        <taxon>Hexapoda</taxon>
        <taxon>Collembola</taxon>
        <taxon>Symphypleona</taxon>
        <taxon>Sminthuridae</taxon>
        <taxon>Allacma</taxon>
    </lineage>
</organism>
<feature type="compositionally biased region" description="Pro residues" evidence="1">
    <location>
        <begin position="169"/>
        <end position="203"/>
    </location>
</feature>
<keyword evidence="2" id="KW-0812">Transmembrane</keyword>
<reference evidence="3" key="1">
    <citation type="submission" date="2021-06" db="EMBL/GenBank/DDBJ databases">
        <authorList>
            <person name="Hodson N. C."/>
            <person name="Mongue J. A."/>
            <person name="Jaron S. K."/>
        </authorList>
    </citation>
    <scope>NUCLEOTIDE SEQUENCE</scope>
</reference>
<evidence type="ECO:0000313" key="3">
    <source>
        <dbReference type="EMBL" id="CAG7835316.1"/>
    </source>
</evidence>
<feature type="transmembrane region" description="Helical" evidence="2">
    <location>
        <begin position="78"/>
        <end position="95"/>
    </location>
</feature>
<comment type="caution">
    <text evidence="3">The sequence shown here is derived from an EMBL/GenBank/DDBJ whole genome shotgun (WGS) entry which is preliminary data.</text>
</comment>
<feature type="region of interest" description="Disordered" evidence="1">
    <location>
        <begin position="167"/>
        <end position="203"/>
    </location>
</feature>
<dbReference type="AlphaFoldDB" id="A0A8J2LQ20"/>
<evidence type="ECO:0000313" key="4">
    <source>
        <dbReference type="Proteomes" id="UP000708208"/>
    </source>
</evidence>